<feature type="compositionally biased region" description="Basic and acidic residues" evidence="1">
    <location>
        <begin position="43"/>
        <end position="59"/>
    </location>
</feature>
<reference evidence="2 3" key="1">
    <citation type="submission" date="2015-04" db="EMBL/GenBank/DDBJ databases">
        <authorList>
            <person name="Syromyatnikov M.Y."/>
            <person name="Popov V.N."/>
        </authorList>
    </citation>
    <scope>NUCLEOTIDE SEQUENCE [LARGE SCALE GENOMIC DNA]</scope>
</reference>
<evidence type="ECO:0000313" key="3">
    <source>
        <dbReference type="Proteomes" id="UP000183832"/>
    </source>
</evidence>
<gene>
    <name evidence="2" type="ORF">CLUMA_CG000576</name>
</gene>
<dbReference type="AlphaFoldDB" id="A0A1J1HFJ7"/>
<evidence type="ECO:0000313" key="2">
    <source>
        <dbReference type="EMBL" id="CRK86743.1"/>
    </source>
</evidence>
<evidence type="ECO:0000256" key="1">
    <source>
        <dbReference type="SAM" id="MobiDB-lite"/>
    </source>
</evidence>
<keyword evidence="3" id="KW-1185">Reference proteome</keyword>
<protein>
    <submittedName>
        <fullName evidence="2">CLUMA_CG000576, isoform A</fullName>
    </submittedName>
</protein>
<proteinExistence type="predicted"/>
<name>A0A1J1HFJ7_9DIPT</name>
<organism evidence="2 3">
    <name type="scientific">Clunio marinus</name>
    <dbReference type="NCBI Taxonomy" id="568069"/>
    <lineage>
        <taxon>Eukaryota</taxon>
        <taxon>Metazoa</taxon>
        <taxon>Ecdysozoa</taxon>
        <taxon>Arthropoda</taxon>
        <taxon>Hexapoda</taxon>
        <taxon>Insecta</taxon>
        <taxon>Pterygota</taxon>
        <taxon>Neoptera</taxon>
        <taxon>Endopterygota</taxon>
        <taxon>Diptera</taxon>
        <taxon>Nematocera</taxon>
        <taxon>Chironomoidea</taxon>
        <taxon>Chironomidae</taxon>
        <taxon>Clunio</taxon>
    </lineage>
</organism>
<dbReference type="Proteomes" id="UP000183832">
    <property type="component" value="Unassembled WGS sequence"/>
</dbReference>
<dbReference type="EMBL" id="CVRI01000002">
    <property type="protein sequence ID" value="CRK86743.1"/>
    <property type="molecule type" value="Genomic_DNA"/>
</dbReference>
<sequence>MTSDHIILYVHQTTGKTLSLGEFMKILINELLNIVESFLSSNNEHEKTSTREEKKKETSKQYLQE</sequence>
<feature type="region of interest" description="Disordered" evidence="1">
    <location>
        <begin position="42"/>
        <end position="65"/>
    </location>
</feature>
<accession>A0A1J1HFJ7</accession>